<dbReference type="STRING" id="573321.SAMN04488505_1011025"/>
<dbReference type="OrthoDB" id="642461at2"/>
<accession>A0A1H7KJD6</accession>
<evidence type="ECO:0008006" key="3">
    <source>
        <dbReference type="Google" id="ProtNLM"/>
    </source>
</evidence>
<sequence>MRYLSLLLLCAGFTACHQTTTHTAANNSAIHLQLSSLYSRDTVKLVLKESAVKHKEADKIFLQAIDTYRNKKNPAASITLFKNSILLQPQAKAYYELGNALLDSNEPLEATNAYTIAELLDYTPLHRVLYNQACAYSRLKQNEKAKYYLVSAIEFGYSNLKNILNDPDLQNLREDYKWDFRHTVINAFGGATDPEKLQWNLFCREFEVLDLPIVLDKEYAHTLRDHYISYDFERYIPEMRDEKFSREVGNEFYHVGLVKSTDSVRTLIYASREELGDSEADPLYYICSYTTTGKLIQKMLIGGRQKLDEPYRIPTIQPNGDVQVTQFKMRYEKDPYQAGFEDNKIIEMKELDKEYYVLEADGHFAKQPALLGMR</sequence>
<dbReference type="AlphaFoldDB" id="A0A1H7KJD6"/>
<dbReference type="Gene3D" id="1.25.40.10">
    <property type="entry name" value="Tetratricopeptide repeat domain"/>
    <property type="match status" value="1"/>
</dbReference>
<dbReference type="RefSeq" id="WP_143080911.1">
    <property type="nucleotide sequence ID" value="NZ_FOBB01000001.1"/>
</dbReference>
<gene>
    <name evidence="1" type="ORF">SAMN04488505_1011025</name>
</gene>
<dbReference type="Proteomes" id="UP000198984">
    <property type="component" value="Unassembled WGS sequence"/>
</dbReference>
<dbReference type="SUPFAM" id="SSF48452">
    <property type="entry name" value="TPR-like"/>
    <property type="match status" value="1"/>
</dbReference>
<evidence type="ECO:0000313" key="2">
    <source>
        <dbReference type="Proteomes" id="UP000198984"/>
    </source>
</evidence>
<proteinExistence type="predicted"/>
<dbReference type="InterPro" id="IPR019734">
    <property type="entry name" value="TPR_rpt"/>
</dbReference>
<dbReference type="NCBIfam" id="NF047558">
    <property type="entry name" value="TPR_END_plus"/>
    <property type="match status" value="1"/>
</dbReference>
<name>A0A1H7KJD6_9BACT</name>
<dbReference type="PROSITE" id="PS51257">
    <property type="entry name" value="PROKAR_LIPOPROTEIN"/>
    <property type="match status" value="1"/>
</dbReference>
<dbReference type="SMART" id="SM00028">
    <property type="entry name" value="TPR"/>
    <property type="match status" value="2"/>
</dbReference>
<dbReference type="EMBL" id="FOBB01000001">
    <property type="protein sequence ID" value="SEK86115.1"/>
    <property type="molecule type" value="Genomic_DNA"/>
</dbReference>
<evidence type="ECO:0000313" key="1">
    <source>
        <dbReference type="EMBL" id="SEK86115.1"/>
    </source>
</evidence>
<dbReference type="InterPro" id="IPR011990">
    <property type="entry name" value="TPR-like_helical_dom_sf"/>
</dbReference>
<protein>
    <recommendedName>
        <fullName evidence="3">Tetratricopeptide repeat-containing protein</fullName>
    </recommendedName>
</protein>
<keyword evidence="2" id="KW-1185">Reference proteome</keyword>
<reference evidence="1 2" key="1">
    <citation type="submission" date="2016-10" db="EMBL/GenBank/DDBJ databases">
        <authorList>
            <person name="de Groot N.N."/>
        </authorList>
    </citation>
    <scope>NUCLEOTIDE SEQUENCE [LARGE SCALE GENOMIC DNA]</scope>
    <source>
        <strain evidence="1 2">DSM 21039</strain>
    </source>
</reference>
<organism evidence="1 2">
    <name type="scientific">Chitinophaga rupis</name>
    <dbReference type="NCBI Taxonomy" id="573321"/>
    <lineage>
        <taxon>Bacteria</taxon>
        <taxon>Pseudomonadati</taxon>
        <taxon>Bacteroidota</taxon>
        <taxon>Chitinophagia</taxon>
        <taxon>Chitinophagales</taxon>
        <taxon>Chitinophagaceae</taxon>
        <taxon>Chitinophaga</taxon>
    </lineage>
</organism>